<keyword evidence="2" id="KW-1185">Reference proteome</keyword>
<evidence type="ECO:0000313" key="1">
    <source>
        <dbReference type="EMBL" id="MEE7494308.1"/>
    </source>
</evidence>
<accession>A0ABU7TXD0</accession>
<name>A0ABU7TXD0_9HYPH</name>
<protein>
    <recommendedName>
        <fullName evidence="3">Helix-turn-helix domain-containing protein</fullName>
    </recommendedName>
</protein>
<sequence>MARNGYTDLLRLRRFAGLAGRDVGTYPALDDAEASRLAAVLRLPDEVVVHRLHRVVERADVAGDRIDFFGVPLRAAYREWRWRRTSPRALALAPYHRAIHDLRPFGFCTQTLETLIDACPVCHRRFGWHVTRGIAFCPRCVDEDDYPTVDLRDHPQPLVELEDPAGALLLATLVDPRPDVRAEAMRRVDPALRHETPGDLFELAISVALAMVTPPDADKNAVRSVRGDGAITFEPARLAQVGRMLIEWRSGFSVAADLMRATAPARDMRFGVHKEIGALRLLRTRRTLAPGIRTLVADAIRHDMRRTAEKPAAPRRKADRDEGLVDARQAAAILGVGGKTVRRLAKRGAIDVVRSGDRAMVLMRRDEVEALRQEHADMVDGPSAARAVGLPLEALEALADTGAITRATGPALGLVAARVHFRRSSLDAYVARVIAGARDGGSTVTYRPFGTAIRRLPPGDRPWLAILAAIGDGRLPCRPCAAAGPALLRLSVDEAALARVAGLGEAGGDGAVTVAYREAAILLGVPEPTVSWIVAAGLLATTGDHDRRLTRDAIRRFNAEYALTAEVARSLGVPPPRLKQVLAARGIQPVAALHKGMRLVWRRGEVLG</sequence>
<evidence type="ECO:0008006" key="3">
    <source>
        <dbReference type="Google" id="ProtNLM"/>
    </source>
</evidence>
<reference evidence="1 2" key="1">
    <citation type="journal article" date="2012" name="Genet. Mol. Biol.">
        <title>Analysis of 16S rRNA and mxaF genes revealing insights into Methylobacterium niche-specific plant association.</title>
        <authorList>
            <person name="Dourado M.N."/>
            <person name="Andreote F.D."/>
            <person name="Dini-Andreote F."/>
            <person name="Conti R."/>
            <person name="Araujo J.M."/>
            <person name="Araujo W.L."/>
        </authorList>
    </citation>
    <scope>NUCLEOTIDE SEQUENCE [LARGE SCALE GENOMIC DNA]</scope>
    <source>
        <strain evidence="1 2">TC3-10</strain>
    </source>
</reference>
<dbReference type="Proteomes" id="UP001355206">
    <property type="component" value="Unassembled WGS sequence"/>
</dbReference>
<gene>
    <name evidence="1" type="ORF">MOTC310_29385</name>
</gene>
<organism evidence="1 2">
    <name type="scientific">Methylobacterium oryzae</name>
    <dbReference type="NCBI Taxonomy" id="334852"/>
    <lineage>
        <taxon>Bacteria</taxon>
        <taxon>Pseudomonadati</taxon>
        <taxon>Pseudomonadota</taxon>
        <taxon>Alphaproteobacteria</taxon>
        <taxon>Hyphomicrobiales</taxon>
        <taxon>Methylobacteriaceae</taxon>
        <taxon>Methylobacterium</taxon>
    </lineage>
</organism>
<evidence type="ECO:0000313" key="2">
    <source>
        <dbReference type="Proteomes" id="UP001355206"/>
    </source>
</evidence>
<comment type="caution">
    <text evidence="1">The sequence shown here is derived from an EMBL/GenBank/DDBJ whole genome shotgun (WGS) entry which is preliminary data.</text>
</comment>
<proteinExistence type="predicted"/>
<dbReference type="EMBL" id="MLCA01000016">
    <property type="protein sequence ID" value="MEE7494308.1"/>
    <property type="molecule type" value="Genomic_DNA"/>
</dbReference>